<dbReference type="Gene3D" id="3.40.50.300">
    <property type="entry name" value="P-loop containing nucleotide triphosphate hydrolases"/>
    <property type="match status" value="1"/>
</dbReference>
<dbReference type="InterPro" id="IPR027417">
    <property type="entry name" value="P-loop_NTPase"/>
</dbReference>
<dbReference type="InterPro" id="IPR005919">
    <property type="entry name" value="Pmev_kin_anim"/>
</dbReference>
<dbReference type="UniPathway" id="UPA00057">
    <property type="reaction ID" value="UER00099"/>
</dbReference>
<reference evidence="7" key="3">
    <citation type="submission" date="2025-08" db="UniProtKB">
        <authorList>
            <consortium name="RefSeq"/>
        </authorList>
    </citation>
    <scope>IDENTIFICATION</scope>
    <source>
        <strain evidence="7">CBS 342.82</strain>
    </source>
</reference>
<comment type="similarity">
    <text evidence="1">Belongs to the oxygen-dependent FAD-linked oxidoreductase family.</text>
</comment>
<dbReference type="GO" id="GO:0006695">
    <property type="term" value="P:cholesterol biosynthetic process"/>
    <property type="evidence" value="ECO:0007669"/>
    <property type="project" value="InterPro"/>
</dbReference>
<dbReference type="PROSITE" id="PS51387">
    <property type="entry name" value="FAD_PCMH"/>
    <property type="match status" value="1"/>
</dbReference>
<name>A0A6J3M2T0_9PEZI</name>
<dbReference type="SUPFAM" id="SSF53271">
    <property type="entry name" value="PRTase-like"/>
    <property type="match status" value="1"/>
</dbReference>
<dbReference type="Gene3D" id="3.40.50.2020">
    <property type="match status" value="1"/>
</dbReference>
<dbReference type="Pfam" id="PF04275">
    <property type="entry name" value="P-mevalo_kinase"/>
    <property type="match status" value="1"/>
</dbReference>
<reference evidence="7" key="2">
    <citation type="submission" date="2020-04" db="EMBL/GenBank/DDBJ databases">
        <authorList>
            <consortium name="NCBI Genome Project"/>
        </authorList>
    </citation>
    <scope>NUCLEOTIDE SEQUENCE</scope>
    <source>
        <strain evidence="7">CBS 342.82</strain>
    </source>
</reference>
<dbReference type="GO" id="GO:0005737">
    <property type="term" value="C:cytoplasm"/>
    <property type="evidence" value="ECO:0007669"/>
    <property type="project" value="InterPro"/>
</dbReference>
<dbReference type="InterPro" id="IPR036318">
    <property type="entry name" value="FAD-bd_PCMH-like_sf"/>
</dbReference>
<evidence type="ECO:0000313" key="6">
    <source>
        <dbReference type="Proteomes" id="UP000504637"/>
    </source>
</evidence>
<dbReference type="SUPFAM" id="SSF53335">
    <property type="entry name" value="S-adenosyl-L-methionine-dependent methyltransferases"/>
    <property type="match status" value="1"/>
</dbReference>
<organism evidence="7">
    <name type="scientific">Dissoconium aciculare CBS 342.82</name>
    <dbReference type="NCBI Taxonomy" id="1314786"/>
    <lineage>
        <taxon>Eukaryota</taxon>
        <taxon>Fungi</taxon>
        <taxon>Dikarya</taxon>
        <taxon>Ascomycota</taxon>
        <taxon>Pezizomycotina</taxon>
        <taxon>Dothideomycetes</taxon>
        <taxon>Dothideomycetidae</taxon>
        <taxon>Mycosphaerellales</taxon>
        <taxon>Dissoconiaceae</taxon>
        <taxon>Dissoconium</taxon>
    </lineage>
</organism>
<keyword evidence="3" id="KW-0274">FAD</keyword>
<dbReference type="OrthoDB" id="363185at2759"/>
<protein>
    <recommendedName>
        <fullName evidence="5">FAD-binding PCMH-type domain-containing protein</fullName>
    </recommendedName>
</protein>
<dbReference type="InterPro" id="IPR016166">
    <property type="entry name" value="FAD-bd_PCMH"/>
</dbReference>
<dbReference type="SUPFAM" id="SSF56176">
    <property type="entry name" value="FAD-binding/transporter-associated domain-like"/>
    <property type="match status" value="1"/>
</dbReference>
<dbReference type="InterPro" id="IPR016169">
    <property type="entry name" value="FAD-bd_PCMH_sub2"/>
</dbReference>
<dbReference type="GeneID" id="54360417"/>
<dbReference type="Gene3D" id="3.40.462.20">
    <property type="match status" value="1"/>
</dbReference>
<gene>
    <name evidence="7" type="ORF">K489DRAFT_360509</name>
</gene>
<proteinExistence type="inferred from homology"/>
<evidence type="ECO:0000313" key="7">
    <source>
        <dbReference type="RefSeq" id="XP_033458278.1"/>
    </source>
</evidence>
<reference evidence="7" key="1">
    <citation type="submission" date="2020-01" db="EMBL/GenBank/DDBJ databases">
        <authorList>
            <consortium name="DOE Joint Genome Institute"/>
            <person name="Haridas S."/>
            <person name="Albert R."/>
            <person name="Binder M."/>
            <person name="Bloem J."/>
            <person name="Labutti K."/>
            <person name="Salamov A."/>
            <person name="Andreopoulos B."/>
            <person name="Baker S.E."/>
            <person name="Barry K."/>
            <person name="Bills G."/>
            <person name="Bluhm B.H."/>
            <person name="Cannon C."/>
            <person name="Castanera R."/>
            <person name="Culley D.E."/>
            <person name="Daum C."/>
            <person name="Ezra D."/>
            <person name="Gonzalez J.B."/>
            <person name="Henrissat B."/>
            <person name="Kuo A."/>
            <person name="Liang C."/>
            <person name="Lipzen A."/>
            <person name="Lutzoni F."/>
            <person name="Magnuson J."/>
            <person name="Mondo S."/>
            <person name="Nolan M."/>
            <person name="Ohm R."/>
            <person name="Pangilinan J."/>
            <person name="Park H.-J."/>
            <person name="Ramirez L."/>
            <person name="Alfaro M."/>
            <person name="Sun H."/>
            <person name="Tritt A."/>
            <person name="Yoshinaga Y."/>
            <person name="Zwiers L.-H."/>
            <person name="Turgeon B.G."/>
            <person name="Goodwin S.B."/>
            <person name="Spatafora J.W."/>
            <person name="Crous P.W."/>
            <person name="Grigoriev I.V."/>
        </authorList>
    </citation>
    <scope>NUCLEOTIDE SEQUENCE</scope>
    <source>
        <strain evidence="7">CBS 342.82</strain>
    </source>
</reference>
<evidence type="ECO:0000256" key="3">
    <source>
        <dbReference type="ARBA" id="ARBA00022827"/>
    </source>
</evidence>
<dbReference type="Pfam" id="PF01565">
    <property type="entry name" value="FAD_binding_4"/>
    <property type="match status" value="1"/>
</dbReference>
<keyword evidence="4" id="KW-0560">Oxidoreductase</keyword>
<dbReference type="Pfam" id="PF00156">
    <property type="entry name" value="Pribosyltran"/>
    <property type="match status" value="1"/>
</dbReference>
<dbReference type="InterPro" id="IPR006094">
    <property type="entry name" value="Oxid_FAD_bind_N"/>
</dbReference>
<accession>A0A6J3M2T0</accession>
<feature type="domain" description="FAD-binding PCMH-type" evidence="5">
    <location>
        <begin position="310"/>
        <end position="496"/>
    </location>
</feature>
<evidence type="ECO:0000256" key="2">
    <source>
        <dbReference type="ARBA" id="ARBA00022630"/>
    </source>
</evidence>
<evidence type="ECO:0000256" key="1">
    <source>
        <dbReference type="ARBA" id="ARBA00005466"/>
    </source>
</evidence>
<evidence type="ECO:0000259" key="5">
    <source>
        <dbReference type="PROSITE" id="PS51387"/>
    </source>
</evidence>
<dbReference type="Proteomes" id="UP000504637">
    <property type="component" value="Unplaced"/>
</dbReference>
<dbReference type="Gene3D" id="3.30.465.10">
    <property type="match status" value="1"/>
</dbReference>
<dbReference type="GO" id="GO:0016491">
    <property type="term" value="F:oxidoreductase activity"/>
    <property type="evidence" value="ECO:0007669"/>
    <property type="project" value="UniProtKB-KW"/>
</dbReference>
<sequence>MATTLAELEKALKSEFAKQSFTISASLSDAQYSDGFQVVSASPKDGIYADFVLPRLESILTSNSCSIEGLSILEIGPGPESVLTCLPHHLRKAVKKYTAYEPNHVFAEKLKTSLDLSSCRENLFPSLKSAAVVHEFKFHPEVKRTNDVLQSEDTSFDIILFCHSLYGLKPQSEYIKKAISMLSDRSKDSLVVVFHREGVLELGDLVCHQVVNHPLGMVSVTDRDDALDNFAQFIAGCKAPDVNENHDVCTAWRQICREHGLRNQAHPDVIMFSSPDALFTFNRGALALPELLDVVPQAPSDYVVKNREARVYRPAAIVRPTSITHVQECVRWALRHKLSLTVIGGGHSGQCLRPNVVAVNMSAFKEIYIWRDQTSTPNELVVAGAGCTSGDIIGYTLAAGLTVPLGSRPSVGAGLWLQGGLGHLARLYGLSCDSIVGAVVVSVLSGEIWCIGHVPNEFFPDAAVTPKDESSLLWATKGAGTNFGIVTSVVFKPCESPSYLIRNWILPVNDSSELKLRLQDFEDNVVNKLARDCSADAYLFWENDALQLGIAFCEIFKAGRTPLETTRVAQSIISVLGPEYKTQSVDSVGLFDTEMYMSQLHGGHGGGKTSSFKRCVFLQNIGDKEVALRFAAAVQSRPFELCYLHLLHGGGATGDIPAEGTAFGCRDWNFACIITGVWPRGKDGGKLARRVMQWVYDVAYDLLPESNGAYGADLGPDPRDAVLAAHAFGPNAAKLSGLKLGMDPGNVLAFACPFHTEGGRIDMVELLVLIILFTGESCAGKDFTASICESVFSTHNGGRLNVRVVSISDTFKRRYAKATGADLGRLLNDRLYKEEHRPALTHYFKQELKHSPDLHEQTFMDVVGSARDADVILITGLREEAPVASYAHLVPYTKLVEVHVKASEHLRRARKECNESHTDCKSFSQCEKDHIPGGALIFYNNAPGGYSAEYFCKKRLLCFIDEALQRLAGMVATIEDWPKPDLQFRHVLGIAEAQGGLELCTSLMATRLFNNGSMIDVIACCESGGFVFAGALAQKIGARLAILRKAGKLPPPVVSVRKPASYISSLADRPPGRTDIEMGASVVSQGSKVLIVDDLLATGTTLCAMLSLLMTAGIALEDIQVAVVVELPYHGGRKYLHEQGFGRVAVDSLLVFEGQ</sequence>
<dbReference type="GO" id="GO:0071949">
    <property type="term" value="F:FAD binding"/>
    <property type="evidence" value="ECO:0007669"/>
    <property type="project" value="InterPro"/>
</dbReference>
<keyword evidence="6" id="KW-1185">Reference proteome</keyword>
<dbReference type="Gene3D" id="3.40.50.150">
    <property type="entry name" value="Vaccinia Virus protein VP39"/>
    <property type="match status" value="1"/>
</dbReference>
<dbReference type="GO" id="GO:0019287">
    <property type="term" value="P:isopentenyl diphosphate biosynthetic process, mevalonate pathway"/>
    <property type="evidence" value="ECO:0007669"/>
    <property type="project" value="UniProtKB-UniPathway"/>
</dbReference>
<dbReference type="GO" id="GO:0004631">
    <property type="term" value="F:phosphomevalonate kinase activity"/>
    <property type="evidence" value="ECO:0007669"/>
    <property type="project" value="InterPro"/>
</dbReference>
<dbReference type="RefSeq" id="XP_033458278.1">
    <property type="nucleotide sequence ID" value="XM_033602617.1"/>
</dbReference>
<dbReference type="InterPro" id="IPR029063">
    <property type="entry name" value="SAM-dependent_MTases_sf"/>
</dbReference>
<dbReference type="PANTHER" id="PTHR42973:SF25">
    <property type="entry name" value="PHOSPHOMEVALONATE KINASE"/>
    <property type="match status" value="1"/>
</dbReference>
<keyword evidence="2" id="KW-0285">Flavoprotein</keyword>
<dbReference type="InterPro" id="IPR029057">
    <property type="entry name" value="PRTase-like"/>
</dbReference>
<dbReference type="InterPro" id="IPR050416">
    <property type="entry name" value="FAD-linked_Oxidoreductase"/>
</dbReference>
<dbReference type="CDD" id="cd06223">
    <property type="entry name" value="PRTases_typeI"/>
    <property type="match status" value="1"/>
</dbReference>
<dbReference type="AlphaFoldDB" id="A0A6J3M2T0"/>
<dbReference type="PANTHER" id="PTHR42973">
    <property type="entry name" value="BINDING OXIDOREDUCTASE, PUTATIVE (AFU_ORTHOLOGUE AFUA_1G17690)-RELATED"/>
    <property type="match status" value="1"/>
</dbReference>
<dbReference type="InterPro" id="IPR000836">
    <property type="entry name" value="PRTase_dom"/>
</dbReference>
<evidence type="ECO:0000256" key="4">
    <source>
        <dbReference type="ARBA" id="ARBA00023002"/>
    </source>
</evidence>